<feature type="non-terminal residue" evidence="1">
    <location>
        <position position="52"/>
    </location>
</feature>
<keyword evidence="2" id="KW-1185">Reference proteome</keyword>
<dbReference type="EMBL" id="CAJVQC010060725">
    <property type="protein sequence ID" value="CAG8801074.1"/>
    <property type="molecule type" value="Genomic_DNA"/>
</dbReference>
<protein>
    <submittedName>
        <fullName evidence="1">14397_t:CDS:1</fullName>
    </submittedName>
</protein>
<proteinExistence type="predicted"/>
<sequence length="52" mass="6255">PKRVSLNSRVLKFNEDFYREDNKFMCKFCHHSVNYKQLTFTTILQAAESQKI</sequence>
<name>A0ACA9RQ66_9GLOM</name>
<evidence type="ECO:0000313" key="2">
    <source>
        <dbReference type="Proteomes" id="UP000789920"/>
    </source>
</evidence>
<feature type="non-terminal residue" evidence="1">
    <location>
        <position position="1"/>
    </location>
</feature>
<gene>
    <name evidence="1" type="ORF">RPERSI_LOCUS21047</name>
</gene>
<dbReference type="Proteomes" id="UP000789920">
    <property type="component" value="Unassembled WGS sequence"/>
</dbReference>
<reference evidence="1" key="1">
    <citation type="submission" date="2021-06" db="EMBL/GenBank/DDBJ databases">
        <authorList>
            <person name="Kallberg Y."/>
            <person name="Tangrot J."/>
            <person name="Rosling A."/>
        </authorList>
    </citation>
    <scope>NUCLEOTIDE SEQUENCE</scope>
    <source>
        <strain evidence="1">MA461A</strain>
    </source>
</reference>
<accession>A0ACA9RQ66</accession>
<evidence type="ECO:0000313" key="1">
    <source>
        <dbReference type="EMBL" id="CAG8801074.1"/>
    </source>
</evidence>
<organism evidence="1 2">
    <name type="scientific">Racocetra persica</name>
    <dbReference type="NCBI Taxonomy" id="160502"/>
    <lineage>
        <taxon>Eukaryota</taxon>
        <taxon>Fungi</taxon>
        <taxon>Fungi incertae sedis</taxon>
        <taxon>Mucoromycota</taxon>
        <taxon>Glomeromycotina</taxon>
        <taxon>Glomeromycetes</taxon>
        <taxon>Diversisporales</taxon>
        <taxon>Gigasporaceae</taxon>
        <taxon>Racocetra</taxon>
    </lineage>
</organism>
<comment type="caution">
    <text evidence="1">The sequence shown here is derived from an EMBL/GenBank/DDBJ whole genome shotgun (WGS) entry which is preliminary data.</text>
</comment>